<protein>
    <submittedName>
        <fullName evidence="2 4">Uncharacterized protein</fullName>
    </submittedName>
</protein>
<dbReference type="EMBL" id="UZAE01014770">
    <property type="protein sequence ID" value="VDO14396.1"/>
    <property type="molecule type" value="Genomic_DNA"/>
</dbReference>
<evidence type="ECO:0000313" key="4">
    <source>
        <dbReference type="WBParaSite" id="HNAJ_0001292201-mRNA-1"/>
    </source>
</evidence>
<feature type="region of interest" description="Disordered" evidence="1">
    <location>
        <begin position="122"/>
        <end position="143"/>
    </location>
</feature>
<evidence type="ECO:0000313" key="3">
    <source>
        <dbReference type="Proteomes" id="UP000278807"/>
    </source>
</evidence>
<dbReference type="WBParaSite" id="HNAJ_0001292201-mRNA-1">
    <property type="protein sequence ID" value="HNAJ_0001292201-mRNA-1"/>
    <property type="gene ID" value="HNAJ_0001292201"/>
</dbReference>
<sequence length="189" mass="20967">MAYEPVLAPKIVTGDLSLTMSRDSGFRHYLRSISASFTPTHTPTTHKTISTAFINPTSELVDDNRLPSARKEYPARLTSSLHQPDSGSMASLILPSSATIGPDNVFHENGIPSLSTLSSPFESPNASLNNGHEEIHEPIRRPTKRSNLYLSRSHLNLHTQGGSQSISTFFNKLFRRRETSTVRYRESST</sequence>
<accession>A0A0R3TYH3</accession>
<organism evidence="4">
    <name type="scientific">Rodentolepis nana</name>
    <name type="common">Dwarf tapeworm</name>
    <name type="synonym">Hymenolepis nana</name>
    <dbReference type="NCBI Taxonomy" id="102285"/>
    <lineage>
        <taxon>Eukaryota</taxon>
        <taxon>Metazoa</taxon>
        <taxon>Spiralia</taxon>
        <taxon>Lophotrochozoa</taxon>
        <taxon>Platyhelminthes</taxon>
        <taxon>Cestoda</taxon>
        <taxon>Eucestoda</taxon>
        <taxon>Cyclophyllidea</taxon>
        <taxon>Hymenolepididae</taxon>
        <taxon>Rodentolepis</taxon>
    </lineage>
</organism>
<reference evidence="2 3" key="2">
    <citation type="submission" date="2018-11" db="EMBL/GenBank/DDBJ databases">
        <authorList>
            <consortium name="Pathogen Informatics"/>
        </authorList>
    </citation>
    <scope>NUCLEOTIDE SEQUENCE [LARGE SCALE GENOMIC DNA]</scope>
</reference>
<dbReference type="AlphaFoldDB" id="A0A0R3TYH3"/>
<reference evidence="4" key="1">
    <citation type="submission" date="2017-02" db="UniProtKB">
        <authorList>
            <consortium name="WormBaseParasite"/>
        </authorList>
    </citation>
    <scope>IDENTIFICATION</scope>
</reference>
<evidence type="ECO:0000256" key="1">
    <source>
        <dbReference type="SAM" id="MobiDB-lite"/>
    </source>
</evidence>
<feature type="compositionally biased region" description="Basic and acidic residues" evidence="1">
    <location>
        <begin position="131"/>
        <end position="140"/>
    </location>
</feature>
<evidence type="ECO:0000313" key="2">
    <source>
        <dbReference type="EMBL" id="VDO14396.1"/>
    </source>
</evidence>
<dbReference type="Proteomes" id="UP000278807">
    <property type="component" value="Unassembled WGS sequence"/>
</dbReference>
<gene>
    <name evidence="2" type="ORF">HNAJ_LOCUS12896</name>
</gene>
<proteinExistence type="predicted"/>
<name>A0A0R3TYH3_RODNA</name>
<dbReference type="STRING" id="102285.A0A0R3TYH3"/>
<keyword evidence="3" id="KW-1185">Reference proteome</keyword>